<dbReference type="EMBL" id="JAGPYM010000065">
    <property type="protein sequence ID" value="KAH6869816.1"/>
    <property type="molecule type" value="Genomic_DNA"/>
</dbReference>
<sequence length="161" mass="17266">MPGTNMNVAGTQILLSSPTLAMSVASSSVTGNVLGLPQRCWGRNIRTGFWWCLWKAKTASMFRHHLVLLRGVTTVMPLPHGMARPSWKHRLLRSSMSNSSCCPCRIRVSSRCSSGSPAARTCSVSITTVVNRVQSACALISSAILRADHGASGDPACSPRQ</sequence>
<dbReference type="Proteomes" id="UP000777438">
    <property type="component" value="Unassembled WGS sequence"/>
</dbReference>
<dbReference type="AlphaFoldDB" id="A0A9P9AI20"/>
<gene>
    <name evidence="1" type="ORF">B0T10DRAFT_279930</name>
</gene>
<reference evidence="1 2" key="1">
    <citation type="journal article" date="2021" name="Nat. Commun.">
        <title>Genetic determinants of endophytism in the Arabidopsis root mycobiome.</title>
        <authorList>
            <person name="Mesny F."/>
            <person name="Miyauchi S."/>
            <person name="Thiergart T."/>
            <person name="Pickel B."/>
            <person name="Atanasova L."/>
            <person name="Karlsson M."/>
            <person name="Huettel B."/>
            <person name="Barry K.W."/>
            <person name="Haridas S."/>
            <person name="Chen C."/>
            <person name="Bauer D."/>
            <person name="Andreopoulos W."/>
            <person name="Pangilinan J."/>
            <person name="LaButti K."/>
            <person name="Riley R."/>
            <person name="Lipzen A."/>
            <person name="Clum A."/>
            <person name="Drula E."/>
            <person name="Henrissat B."/>
            <person name="Kohler A."/>
            <person name="Grigoriev I.V."/>
            <person name="Martin F.M."/>
            <person name="Hacquard S."/>
        </authorList>
    </citation>
    <scope>NUCLEOTIDE SEQUENCE [LARGE SCALE GENOMIC DNA]</scope>
    <source>
        <strain evidence="1 2">MPI-CAGE-CH-0241</strain>
    </source>
</reference>
<evidence type="ECO:0000313" key="2">
    <source>
        <dbReference type="Proteomes" id="UP000777438"/>
    </source>
</evidence>
<comment type="caution">
    <text evidence="1">The sequence shown here is derived from an EMBL/GenBank/DDBJ whole genome shotgun (WGS) entry which is preliminary data.</text>
</comment>
<accession>A0A9P9AI20</accession>
<protein>
    <submittedName>
        <fullName evidence="1">Uncharacterized protein</fullName>
    </submittedName>
</protein>
<proteinExistence type="predicted"/>
<organism evidence="1 2">
    <name type="scientific">Thelonectria olida</name>
    <dbReference type="NCBI Taxonomy" id="1576542"/>
    <lineage>
        <taxon>Eukaryota</taxon>
        <taxon>Fungi</taxon>
        <taxon>Dikarya</taxon>
        <taxon>Ascomycota</taxon>
        <taxon>Pezizomycotina</taxon>
        <taxon>Sordariomycetes</taxon>
        <taxon>Hypocreomycetidae</taxon>
        <taxon>Hypocreales</taxon>
        <taxon>Nectriaceae</taxon>
        <taxon>Thelonectria</taxon>
    </lineage>
</organism>
<evidence type="ECO:0000313" key="1">
    <source>
        <dbReference type="EMBL" id="KAH6869816.1"/>
    </source>
</evidence>
<name>A0A9P9AI20_9HYPO</name>
<dbReference type="OrthoDB" id="10659048at2759"/>
<keyword evidence="2" id="KW-1185">Reference proteome</keyword>